<dbReference type="PROSITE" id="PS51194">
    <property type="entry name" value="HELICASE_CTER"/>
    <property type="match status" value="1"/>
</dbReference>
<reference evidence="6" key="1">
    <citation type="journal article" date="2014" name="Int. J. Syst. Evol. Microbiol.">
        <title>Complete genome sequence of Corynebacterium casei LMG S-19264T (=DSM 44701T), isolated from a smear-ripened cheese.</title>
        <authorList>
            <consortium name="US DOE Joint Genome Institute (JGI-PGF)"/>
            <person name="Walter F."/>
            <person name="Albersmeier A."/>
            <person name="Kalinowski J."/>
            <person name="Ruckert C."/>
        </authorList>
    </citation>
    <scope>NUCLEOTIDE SEQUENCE</scope>
    <source>
        <strain evidence="6">JCM 13064</strain>
    </source>
</reference>
<dbReference type="SUPFAM" id="SSF52540">
    <property type="entry name" value="P-loop containing nucleoside triphosphate hydrolases"/>
    <property type="match status" value="1"/>
</dbReference>
<accession>A0A917VIC6</accession>
<keyword evidence="7" id="KW-1185">Reference proteome</keyword>
<keyword evidence="2" id="KW-0378">Hydrolase</keyword>
<gene>
    <name evidence="6" type="ORF">GCM10007964_26100</name>
</gene>
<dbReference type="Pfam" id="PF00270">
    <property type="entry name" value="DEAD"/>
    <property type="match status" value="1"/>
</dbReference>
<dbReference type="InterPro" id="IPR052511">
    <property type="entry name" value="ATP-dep_Helicase"/>
</dbReference>
<dbReference type="PANTHER" id="PTHR47962:SF5">
    <property type="entry name" value="ATP-DEPENDENT HELICASE LHR-RELATED"/>
    <property type="match status" value="1"/>
</dbReference>
<evidence type="ECO:0000259" key="4">
    <source>
        <dbReference type="PROSITE" id="PS51192"/>
    </source>
</evidence>
<dbReference type="GO" id="GO:0004527">
    <property type="term" value="F:exonuclease activity"/>
    <property type="evidence" value="ECO:0007669"/>
    <property type="project" value="UniProtKB-KW"/>
</dbReference>
<dbReference type="InterPro" id="IPR011545">
    <property type="entry name" value="DEAD/DEAH_box_helicase_dom"/>
</dbReference>
<dbReference type="Gene3D" id="3.30.420.10">
    <property type="entry name" value="Ribonuclease H-like superfamily/Ribonuclease H"/>
    <property type="match status" value="1"/>
</dbReference>
<dbReference type="SMART" id="SM00487">
    <property type="entry name" value="DEXDc"/>
    <property type="match status" value="1"/>
</dbReference>
<dbReference type="GO" id="GO:0003677">
    <property type="term" value="F:DNA binding"/>
    <property type="evidence" value="ECO:0007669"/>
    <property type="project" value="TreeGrafter"/>
</dbReference>
<dbReference type="SUPFAM" id="SSF53098">
    <property type="entry name" value="Ribonuclease H-like"/>
    <property type="match status" value="1"/>
</dbReference>
<evidence type="ECO:0000313" key="7">
    <source>
        <dbReference type="Proteomes" id="UP000645217"/>
    </source>
</evidence>
<dbReference type="InterPro" id="IPR027417">
    <property type="entry name" value="P-loop_NTPase"/>
</dbReference>
<proteinExistence type="predicted"/>
<dbReference type="Pfam" id="PF00271">
    <property type="entry name" value="Helicase_C"/>
    <property type="match status" value="1"/>
</dbReference>
<dbReference type="GO" id="GO:0016887">
    <property type="term" value="F:ATP hydrolysis activity"/>
    <property type="evidence" value="ECO:0007669"/>
    <property type="project" value="TreeGrafter"/>
</dbReference>
<evidence type="ECO:0000313" key="6">
    <source>
        <dbReference type="EMBL" id="GGK82194.1"/>
    </source>
</evidence>
<keyword evidence="3" id="KW-0067">ATP-binding</keyword>
<keyword evidence="2" id="KW-0540">Nuclease</keyword>
<dbReference type="Pfam" id="PF00929">
    <property type="entry name" value="RNase_T"/>
    <property type="match status" value="1"/>
</dbReference>
<keyword evidence="1" id="KW-0547">Nucleotide-binding</keyword>
<dbReference type="CDD" id="cd17922">
    <property type="entry name" value="DEXHc_LHR-like"/>
    <property type="match status" value="1"/>
</dbReference>
<dbReference type="InterPro" id="IPR014001">
    <property type="entry name" value="Helicase_ATP-bd"/>
</dbReference>
<name>A0A917VIC6_9ACTN</name>
<dbReference type="InterPro" id="IPR012337">
    <property type="entry name" value="RNaseH-like_sf"/>
</dbReference>
<evidence type="ECO:0000256" key="1">
    <source>
        <dbReference type="ARBA" id="ARBA00022741"/>
    </source>
</evidence>
<dbReference type="InterPro" id="IPR013520">
    <property type="entry name" value="Ribonucl_H"/>
</dbReference>
<dbReference type="CDD" id="cd06127">
    <property type="entry name" value="DEDDh"/>
    <property type="match status" value="1"/>
</dbReference>
<organism evidence="6 7">
    <name type="scientific">Sphaerisporangium melleum</name>
    <dbReference type="NCBI Taxonomy" id="321316"/>
    <lineage>
        <taxon>Bacteria</taxon>
        <taxon>Bacillati</taxon>
        <taxon>Actinomycetota</taxon>
        <taxon>Actinomycetes</taxon>
        <taxon>Streptosporangiales</taxon>
        <taxon>Streptosporangiaceae</taxon>
        <taxon>Sphaerisporangium</taxon>
    </lineage>
</organism>
<dbReference type="Gene3D" id="3.40.50.300">
    <property type="entry name" value="P-loop containing nucleotide triphosphate hydrolases"/>
    <property type="match status" value="2"/>
</dbReference>
<evidence type="ECO:0000256" key="2">
    <source>
        <dbReference type="ARBA" id="ARBA00022839"/>
    </source>
</evidence>
<dbReference type="InterPro" id="IPR036397">
    <property type="entry name" value="RNaseH_sf"/>
</dbReference>
<dbReference type="GO" id="GO:0005524">
    <property type="term" value="F:ATP binding"/>
    <property type="evidence" value="ECO:0007669"/>
    <property type="project" value="UniProtKB-KW"/>
</dbReference>
<dbReference type="InterPro" id="IPR001650">
    <property type="entry name" value="Helicase_C-like"/>
</dbReference>
<keyword evidence="2" id="KW-0269">Exonuclease</keyword>
<dbReference type="SMART" id="SM00479">
    <property type="entry name" value="EXOIII"/>
    <property type="match status" value="1"/>
</dbReference>
<evidence type="ECO:0000259" key="5">
    <source>
        <dbReference type="PROSITE" id="PS51194"/>
    </source>
</evidence>
<dbReference type="Proteomes" id="UP000645217">
    <property type="component" value="Unassembled WGS sequence"/>
</dbReference>
<dbReference type="FunFam" id="3.30.420.10:FF:000045">
    <property type="entry name" value="3'-5' exonuclease DinG"/>
    <property type="match status" value="1"/>
</dbReference>
<dbReference type="EMBL" id="BMNT01000012">
    <property type="protein sequence ID" value="GGK82194.1"/>
    <property type="molecule type" value="Genomic_DNA"/>
</dbReference>
<evidence type="ECO:0008006" key="8">
    <source>
        <dbReference type="Google" id="ProtNLM"/>
    </source>
</evidence>
<dbReference type="PROSITE" id="PS51192">
    <property type="entry name" value="HELICASE_ATP_BIND_1"/>
    <property type="match status" value="1"/>
</dbReference>
<comment type="caution">
    <text evidence="6">The sequence shown here is derived from an EMBL/GenBank/DDBJ whole genome shotgun (WGS) entry which is preliminary data.</text>
</comment>
<evidence type="ECO:0000256" key="3">
    <source>
        <dbReference type="ARBA" id="ARBA00022840"/>
    </source>
</evidence>
<dbReference type="AlphaFoldDB" id="A0A917VIC6"/>
<feature type="domain" description="Helicase C-terminal" evidence="5">
    <location>
        <begin position="236"/>
        <end position="392"/>
    </location>
</feature>
<dbReference type="PANTHER" id="PTHR47962">
    <property type="entry name" value="ATP-DEPENDENT HELICASE LHR-RELATED-RELATED"/>
    <property type="match status" value="1"/>
</dbReference>
<protein>
    <recommendedName>
        <fullName evidence="8">DEAD/DEAH box helicase</fullName>
    </recommendedName>
</protein>
<feature type="domain" description="Helicase ATP-binding" evidence="4">
    <location>
        <begin position="2"/>
        <end position="183"/>
    </location>
</feature>
<sequence>MAPVLAGDTDVLIAAATASGKTEAAFLPICSRLVEEPAAAAGFTAIYVSPLKALINDQYGRLDDLCAGLDIPVARWHGDVGAHAKSKLIERPRGILLITPESLEALFVLRGWKMRDLMAALRYVVIDELHSFIGTERGAQLQSLMHRLDLASRRRVPRIGLSATLGDMRSAADFLRPGRGDLVTSIVSTADAQELRLQLRGYIETAPRIDPRAKPAHDAMGVDVRPDDVASGDRLAIADHLFATLRGSHNLVFANSRGSVEDYTDLLSRRCDEVGVPNEFVPHHGNLSKDIREDTETRLKDRTRPVTAVCTSTLEMGIDIGSVSSVAQIGAPPSVAALRQRLGRSGRRGGPAVLRLYISESEPTGTKHPADEIRAQLVQAIATIELLLQRWYEPPHARALHLSTVVQQLLSLIAQHGGISPQDAYRVLCVQGPFRQVDAPTFATLLRDLGAGDLIRQESDGLLLHGGIGERLVNHYTFYAAFDAPTEYRITTEGRTLGSLPLDHSLPEGSLLIFAGRRWRIHSIDTHAKVIEVTRSSGGRPPRFAGTGPEIHDRIRTEMRRIYEDTAIPIYLDATAQRLLAEGRAAYHRLGLGTNPLVSYGNDMLLFPFRGDTIMTTAALAMHTRGIGVARQGVALLLCDTSPQAAAQLLTELAECEPPEAVDLARLVPEKRIDKYDNVIGDDLLAYAYAARNLDVPATWEAIASLAEQTVDVLPVETESPTTTTASSRRHRVGSLPYAVVDVETTSTDARKARIVEIAVLRLHPDGSEDRSYSTIVDSGIGPGPTHIHGLTAGDLAGAPHFAQIAGNVASLLDGAVIVAHNARYDTGVLSAEFARAGAAPDDMLALCTLALSRRFGRSAGCGSLADCVRAEGIHLRRAHTAEGDAHACAELLRVYTARAMKEGWQWLDEIGAVGRLGHSRWAPWPITGLTRRRLPASDIASPADSAVTIRAHPGGFSA</sequence>
<reference evidence="6" key="2">
    <citation type="submission" date="2020-09" db="EMBL/GenBank/DDBJ databases">
        <authorList>
            <person name="Sun Q."/>
            <person name="Ohkuma M."/>
        </authorList>
    </citation>
    <scope>NUCLEOTIDE SEQUENCE</scope>
    <source>
        <strain evidence="6">JCM 13064</strain>
    </source>
</reference>
<dbReference type="SMART" id="SM00490">
    <property type="entry name" value="HELICc"/>
    <property type="match status" value="1"/>
</dbReference>